<dbReference type="OrthoDB" id="7773672at2"/>
<dbReference type="STRING" id="364199.SAMN04489858_10919"/>
<keyword evidence="2" id="KW-0812">Transmembrane</keyword>
<feature type="transmembrane region" description="Helical" evidence="2">
    <location>
        <begin position="53"/>
        <end position="74"/>
    </location>
</feature>
<dbReference type="RefSeq" id="WP_090735520.1">
    <property type="nucleotide sequence ID" value="NZ_FOHO01000009.1"/>
</dbReference>
<feature type="region of interest" description="Disordered" evidence="1">
    <location>
        <begin position="150"/>
        <end position="169"/>
    </location>
</feature>
<gene>
    <name evidence="3" type="ORF">SAMN04489858_10919</name>
</gene>
<accession>A0A1I0GQ31</accession>
<name>A0A1I0GQ31_9RHOB</name>
<keyword evidence="4" id="KW-1185">Reference proteome</keyword>
<evidence type="ECO:0000313" key="4">
    <source>
        <dbReference type="Proteomes" id="UP000199180"/>
    </source>
</evidence>
<keyword evidence="2" id="KW-1133">Transmembrane helix</keyword>
<organism evidence="3 4">
    <name type="scientific">Paracoccus homiensis</name>
    <dbReference type="NCBI Taxonomy" id="364199"/>
    <lineage>
        <taxon>Bacteria</taxon>
        <taxon>Pseudomonadati</taxon>
        <taxon>Pseudomonadota</taxon>
        <taxon>Alphaproteobacteria</taxon>
        <taxon>Rhodobacterales</taxon>
        <taxon>Paracoccaceae</taxon>
        <taxon>Paracoccus</taxon>
    </lineage>
</organism>
<reference evidence="3 4" key="1">
    <citation type="submission" date="2016-10" db="EMBL/GenBank/DDBJ databases">
        <authorList>
            <person name="de Groot N.N."/>
        </authorList>
    </citation>
    <scope>NUCLEOTIDE SEQUENCE [LARGE SCALE GENOMIC DNA]</scope>
    <source>
        <strain evidence="3 4">DSM 17862</strain>
    </source>
</reference>
<dbReference type="AlphaFoldDB" id="A0A1I0GQ31"/>
<dbReference type="Proteomes" id="UP000199180">
    <property type="component" value="Unassembled WGS sequence"/>
</dbReference>
<evidence type="ECO:0000256" key="2">
    <source>
        <dbReference type="SAM" id="Phobius"/>
    </source>
</evidence>
<evidence type="ECO:0000313" key="3">
    <source>
        <dbReference type="EMBL" id="SET73183.1"/>
    </source>
</evidence>
<protein>
    <recommendedName>
        <fullName evidence="5">Holin-X, holin superfamily III</fullName>
    </recommendedName>
</protein>
<evidence type="ECO:0000256" key="1">
    <source>
        <dbReference type="SAM" id="MobiDB-lite"/>
    </source>
</evidence>
<dbReference type="EMBL" id="FOHO01000009">
    <property type="protein sequence ID" value="SET73183.1"/>
    <property type="molecule type" value="Genomic_DNA"/>
</dbReference>
<feature type="transmembrane region" description="Helical" evidence="2">
    <location>
        <begin position="21"/>
        <end position="41"/>
    </location>
</feature>
<keyword evidence="2" id="KW-0472">Membrane</keyword>
<proteinExistence type="predicted"/>
<sequence length="205" mass="22080">MFDYAKRLQLALADTARRTGIKAAAGAILCLAAGFLLAALWSFLANDLGWGSTYASLTIGGIFAVIAGALWMVAAKPRHQMPTSEDLKREVEARINLAADAAADRARAEAMRVMDMAENKIYSAMDTASYRANKMADDAERRVHGFMRDTVQGSNRSHPNCADAARQGSGGNTAKMVAALALGLTVAAKMRGRRQRPPDDDEFML</sequence>
<evidence type="ECO:0008006" key="5">
    <source>
        <dbReference type="Google" id="ProtNLM"/>
    </source>
</evidence>